<keyword evidence="2" id="KW-1185">Reference proteome</keyword>
<gene>
    <name evidence="1" type="primary">thiS</name>
    <name evidence="1" type="ORF">ACFQ2X_16225</name>
</gene>
<dbReference type="Pfam" id="PF02597">
    <property type="entry name" value="ThiS"/>
    <property type="match status" value="1"/>
</dbReference>
<protein>
    <submittedName>
        <fullName evidence="1">Sulfur carrier protein ThiS</fullName>
    </submittedName>
</protein>
<dbReference type="Gene3D" id="3.10.20.30">
    <property type="match status" value="1"/>
</dbReference>
<dbReference type="InterPro" id="IPR003749">
    <property type="entry name" value="ThiS/MoaD-like"/>
</dbReference>
<evidence type="ECO:0000313" key="1">
    <source>
        <dbReference type="EMBL" id="MFD1218148.1"/>
    </source>
</evidence>
<dbReference type="NCBIfam" id="TIGR01683">
    <property type="entry name" value="thiS"/>
    <property type="match status" value="1"/>
</dbReference>
<comment type="caution">
    <text evidence="1">The sequence shown here is derived from an EMBL/GenBank/DDBJ whole genome shotgun (WGS) entry which is preliminary data.</text>
</comment>
<dbReference type="CDD" id="cd00565">
    <property type="entry name" value="Ubl_ThiS"/>
    <property type="match status" value="1"/>
</dbReference>
<dbReference type="InterPro" id="IPR012675">
    <property type="entry name" value="Beta-grasp_dom_sf"/>
</dbReference>
<dbReference type="InterPro" id="IPR016155">
    <property type="entry name" value="Mopterin_synth/thiamin_S_b"/>
</dbReference>
<evidence type="ECO:0000313" key="2">
    <source>
        <dbReference type="Proteomes" id="UP001597264"/>
    </source>
</evidence>
<dbReference type="PANTHER" id="PTHR34472">
    <property type="entry name" value="SULFUR CARRIER PROTEIN THIS"/>
    <property type="match status" value="1"/>
</dbReference>
<dbReference type="Proteomes" id="UP001597264">
    <property type="component" value="Unassembled WGS sequence"/>
</dbReference>
<proteinExistence type="predicted"/>
<dbReference type="RefSeq" id="WP_230434961.1">
    <property type="nucleotide sequence ID" value="NZ_CP087715.1"/>
</dbReference>
<name>A0ABW3UB45_9GAMM</name>
<dbReference type="InterPro" id="IPR010035">
    <property type="entry name" value="Thi_S"/>
</dbReference>
<dbReference type="SUPFAM" id="SSF54285">
    <property type="entry name" value="MoaD/ThiS"/>
    <property type="match status" value="1"/>
</dbReference>
<organism evidence="1 2">
    <name type="scientific">Microbulbifer celer</name>
    <dbReference type="NCBI Taxonomy" id="435905"/>
    <lineage>
        <taxon>Bacteria</taxon>
        <taxon>Pseudomonadati</taxon>
        <taxon>Pseudomonadota</taxon>
        <taxon>Gammaproteobacteria</taxon>
        <taxon>Cellvibrionales</taxon>
        <taxon>Microbulbiferaceae</taxon>
        <taxon>Microbulbifer</taxon>
    </lineage>
</organism>
<reference evidence="2" key="1">
    <citation type="journal article" date="2019" name="Int. J. Syst. Evol. Microbiol.">
        <title>The Global Catalogue of Microorganisms (GCM) 10K type strain sequencing project: providing services to taxonomists for standard genome sequencing and annotation.</title>
        <authorList>
            <consortium name="The Broad Institute Genomics Platform"/>
            <consortium name="The Broad Institute Genome Sequencing Center for Infectious Disease"/>
            <person name="Wu L."/>
            <person name="Ma J."/>
        </authorList>
    </citation>
    <scope>NUCLEOTIDE SEQUENCE [LARGE SCALE GENOMIC DNA]</scope>
    <source>
        <strain evidence="2">CCUG 54356</strain>
    </source>
</reference>
<dbReference type="EMBL" id="JBHTLR010000029">
    <property type="protein sequence ID" value="MFD1218148.1"/>
    <property type="molecule type" value="Genomic_DNA"/>
</dbReference>
<accession>A0ABW3UB45</accession>
<dbReference type="PANTHER" id="PTHR34472:SF1">
    <property type="entry name" value="SULFUR CARRIER PROTEIN THIS"/>
    <property type="match status" value="1"/>
</dbReference>
<sequence>MQLMVNGENITVEPIGVTLADLLQQLGYTGETFSVALNGDFVARATYRQVILKDGDSLDVVAPVVGG</sequence>